<evidence type="ECO:0000256" key="6">
    <source>
        <dbReference type="SAM" id="MobiDB-lite"/>
    </source>
</evidence>
<keyword evidence="4" id="KW-0493">Microtubule</keyword>
<dbReference type="Pfam" id="PF06886">
    <property type="entry name" value="TPX2"/>
    <property type="match status" value="1"/>
</dbReference>
<evidence type="ECO:0000313" key="8">
    <source>
        <dbReference type="EMBL" id="CAA0843009.1"/>
    </source>
</evidence>
<organism evidence="8 9">
    <name type="scientific">Striga hermonthica</name>
    <name type="common">Purple witchweed</name>
    <name type="synonym">Buchnera hermonthica</name>
    <dbReference type="NCBI Taxonomy" id="68872"/>
    <lineage>
        <taxon>Eukaryota</taxon>
        <taxon>Viridiplantae</taxon>
        <taxon>Streptophyta</taxon>
        <taxon>Embryophyta</taxon>
        <taxon>Tracheophyta</taxon>
        <taxon>Spermatophyta</taxon>
        <taxon>Magnoliopsida</taxon>
        <taxon>eudicotyledons</taxon>
        <taxon>Gunneridae</taxon>
        <taxon>Pentapetalae</taxon>
        <taxon>asterids</taxon>
        <taxon>lamiids</taxon>
        <taxon>Lamiales</taxon>
        <taxon>Orobanchaceae</taxon>
        <taxon>Buchnereae</taxon>
        <taxon>Striga</taxon>
    </lineage>
</organism>
<dbReference type="PANTHER" id="PTHR46372">
    <property type="entry name" value="PROTEIN WVD2-LIKE 3"/>
    <property type="match status" value="1"/>
</dbReference>
<evidence type="ECO:0000313" key="9">
    <source>
        <dbReference type="Proteomes" id="UP001153555"/>
    </source>
</evidence>
<dbReference type="GO" id="GO:0000226">
    <property type="term" value="P:microtubule cytoskeleton organization"/>
    <property type="evidence" value="ECO:0007669"/>
    <property type="project" value="InterPro"/>
</dbReference>
<protein>
    <submittedName>
        <fullName evidence="8">TPX2 (Targeting protein for Xklp2) protein family</fullName>
    </submittedName>
</protein>
<evidence type="ECO:0000259" key="7">
    <source>
        <dbReference type="Pfam" id="PF06886"/>
    </source>
</evidence>
<evidence type="ECO:0000256" key="1">
    <source>
        <dbReference type="ARBA" id="ARBA00004245"/>
    </source>
</evidence>
<proteinExistence type="inferred from homology"/>
<dbReference type="PANTHER" id="PTHR46372:SF2">
    <property type="entry name" value="PROTEIN WVD2-LIKE 3"/>
    <property type="match status" value="1"/>
</dbReference>
<dbReference type="GO" id="GO:0005874">
    <property type="term" value="C:microtubule"/>
    <property type="evidence" value="ECO:0007669"/>
    <property type="project" value="UniProtKB-KW"/>
</dbReference>
<feature type="compositionally biased region" description="Basic and acidic residues" evidence="6">
    <location>
        <begin position="117"/>
        <end position="126"/>
    </location>
</feature>
<feature type="compositionally biased region" description="Basic and acidic residues" evidence="6">
    <location>
        <begin position="24"/>
        <end position="47"/>
    </location>
</feature>
<comment type="subcellular location">
    <subcellularLocation>
        <location evidence="1">Cytoplasm</location>
        <location evidence="1">Cytoskeleton</location>
    </subcellularLocation>
</comment>
<evidence type="ECO:0000256" key="3">
    <source>
        <dbReference type="ARBA" id="ARBA00022490"/>
    </source>
</evidence>
<dbReference type="InterPro" id="IPR027329">
    <property type="entry name" value="TPX2_C"/>
</dbReference>
<evidence type="ECO:0000256" key="4">
    <source>
        <dbReference type="ARBA" id="ARBA00022701"/>
    </source>
</evidence>
<dbReference type="GO" id="GO:0008017">
    <property type="term" value="F:microtubule binding"/>
    <property type="evidence" value="ECO:0007669"/>
    <property type="project" value="InterPro"/>
</dbReference>
<comment type="similarity">
    <text evidence="2">Belongs to the TPX2 family.</text>
</comment>
<name>A0A9N7P3Z0_STRHE</name>
<accession>A0A9N7P3Z0</accession>
<feature type="region of interest" description="Disordered" evidence="6">
    <location>
        <begin position="1"/>
        <end position="243"/>
    </location>
</feature>
<feature type="compositionally biased region" description="Basic and acidic residues" evidence="6">
    <location>
        <begin position="395"/>
        <end position="422"/>
    </location>
</feature>
<feature type="compositionally biased region" description="Polar residues" evidence="6">
    <location>
        <begin position="136"/>
        <end position="157"/>
    </location>
</feature>
<feature type="compositionally biased region" description="Polar residues" evidence="6">
    <location>
        <begin position="182"/>
        <end position="195"/>
    </location>
</feature>
<keyword evidence="5" id="KW-0206">Cytoskeleton</keyword>
<sequence length="446" mass="48131">MESENGIPVEDEKKVITENPDEEGSTHDDPLPVENEACKESKTDKESQSPSEPKTVLSPTVSKAKTSNLEKVSNTSGPKNSKQAKNQSASKVSVVFGRSTKRPSLAQSLSFPSPGSRHSDVMKRSIEVYPSKLDIRQSQKNSSKIASRGSNGSSSPRIGSVVRGPFPGVSSSTGKPNGRRATISSMPSLKQSSVEKSGKCESASGTGTGPETDLVVAKESEPSNSSLSVKDEDARSTTSSTQQRVNVTTFSFRLEERAEKRKEFFSKIEQKVHAKEVEKNNIQAKSKENQEEEIKQLRKSLTFKATPLPSFYKEPPPKVELKKIPTTRPISPKLGRNKSNPVDNVVPCVSPRVSDDSNCKSPKTPRAHCAALKKPVKSSLSKSHAGAKTGAQEKQTPEHGNVEDRPICQPEFVEKKIEDGVEKSLSFSDGSNLASNAMAAGVSVEG</sequence>
<comment type="caution">
    <text evidence="8">The sequence shown here is derived from an EMBL/GenBank/DDBJ whole genome shotgun (WGS) entry which is preliminary data.</text>
</comment>
<feature type="region of interest" description="Disordered" evidence="6">
    <location>
        <begin position="307"/>
        <end position="446"/>
    </location>
</feature>
<dbReference type="EMBL" id="CACSLK010034598">
    <property type="protein sequence ID" value="CAA0843009.1"/>
    <property type="molecule type" value="Genomic_DNA"/>
</dbReference>
<dbReference type="OrthoDB" id="1939285at2759"/>
<gene>
    <name evidence="8" type="ORF">SHERM_08863</name>
</gene>
<dbReference type="Proteomes" id="UP001153555">
    <property type="component" value="Unassembled WGS sequence"/>
</dbReference>
<evidence type="ECO:0000256" key="2">
    <source>
        <dbReference type="ARBA" id="ARBA00005885"/>
    </source>
</evidence>
<dbReference type="AlphaFoldDB" id="A0A9N7P3Z0"/>
<feature type="domain" description="TPX2 C-terminal" evidence="7">
    <location>
        <begin position="250"/>
        <end position="324"/>
    </location>
</feature>
<keyword evidence="9" id="KW-1185">Reference proteome</keyword>
<feature type="compositionally biased region" description="Polar residues" evidence="6">
    <location>
        <begin position="48"/>
        <end position="91"/>
    </location>
</feature>
<reference evidence="8" key="1">
    <citation type="submission" date="2019-12" db="EMBL/GenBank/DDBJ databases">
        <authorList>
            <person name="Scholes J."/>
        </authorList>
    </citation>
    <scope>NUCLEOTIDE SEQUENCE</scope>
</reference>
<feature type="compositionally biased region" description="Polar residues" evidence="6">
    <location>
        <begin position="425"/>
        <end position="435"/>
    </location>
</feature>
<keyword evidence="3" id="KW-0963">Cytoplasm</keyword>
<evidence type="ECO:0000256" key="5">
    <source>
        <dbReference type="ARBA" id="ARBA00023212"/>
    </source>
</evidence>
<dbReference type="InterPro" id="IPR044806">
    <property type="entry name" value="WVD2/WDL1-4"/>
</dbReference>